<organism evidence="5 6">
    <name type="scientific">Stanieria cyanosphaera (strain ATCC 29371 / PCC 7437)</name>
    <dbReference type="NCBI Taxonomy" id="111780"/>
    <lineage>
        <taxon>Bacteria</taxon>
        <taxon>Bacillati</taxon>
        <taxon>Cyanobacteriota</taxon>
        <taxon>Cyanophyceae</taxon>
        <taxon>Pleurocapsales</taxon>
        <taxon>Dermocarpellaceae</taxon>
        <taxon>Stanieria</taxon>
    </lineage>
</organism>
<dbReference type="PROSITE" id="PS01124">
    <property type="entry name" value="HTH_ARAC_FAMILY_2"/>
    <property type="match status" value="1"/>
</dbReference>
<evidence type="ECO:0000256" key="3">
    <source>
        <dbReference type="ARBA" id="ARBA00023163"/>
    </source>
</evidence>
<dbReference type="PATRIC" id="fig|111780.3.peg.2270"/>
<evidence type="ECO:0000313" key="5">
    <source>
        <dbReference type="EMBL" id="AFZ35728.1"/>
    </source>
</evidence>
<dbReference type="KEGG" id="scs:Sta7437_2179"/>
<dbReference type="Pfam" id="PF12833">
    <property type="entry name" value="HTH_18"/>
    <property type="match status" value="1"/>
</dbReference>
<dbReference type="InterPro" id="IPR018060">
    <property type="entry name" value="HTH_AraC"/>
</dbReference>
<sequence length="316" mass="35703">MVVKEPITIDFSQDRTQTIAALKQVLPQSSLLSSYDTDWDGIYCFYDNYANPGKSREAVSPQYNLLIFTENPKPIDAIRKLDGTLKKEAVKPGDVVIIPSGVSHQAEWFDPGGFIILGFESKVLNYTLFETIDPDQVEIVPNFAQPDPLIYQLGLKLKTELESGGLGSRLYADAIASLLSVHLLKHYSNQIPQIKHYSDGLPQYKLKQVCEYIDANLNRSLGLNELAQLVQMSPSYFSRLFKQSTGYAPHQYLIRCRVKRAKELLSQKKFTIAEISYQVGFANQGHLNYHFKRITGITPKAMQTQMSKKLVIPHSI</sequence>
<dbReference type="InterPro" id="IPR018062">
    <property type="entry name" value="HTH_AraC-typ_CS"/>
</dbReference>
<dbReference type="STRING" id="111780.Sta7437_2179"/>
<dbReference type="SMART" id="SM00342">
    <property type="entry name" value="HTH_ARAC"/>
    <property type="match status" value="1"/>
</dbReference>
<name>K9XT69_STAC7</name>
<evidence type="ECO:0000313" key="6">
    <source>
        <dbReference type="Proteomes" id="UP000010473"/>
    </source>
</evidence>
<keyword evidence="2" id="KW-0238">DNA-binding</keyword>
<keyword evidence="6" id="KW-1185">Reference proteome</keyword>
<accession>K9XT69</accession>
<reference evidence="6" key="1">
    <citation type="journal article" date="2013" name="Proc. Natl. Acad. Sci. U.S.A.">
        <title>Improving the coverage of the cyanobacterial phylum using diversity-driven genome sequencing.</title>
        <authorList>
            <person name="Shih P.M."/>
            <person name="Wu D."/>
            <person name="Latifi A."/>
            <person name="Axen S.D."/>
            <person name="Fewer D.P."/>
            <person name="Talla E."/>
            <person name="Calteau A."/>
            <person name="Cai F."/>
            <person name="Tandeau de Marsac N."/>
            <person name="Rippka R."/>
            <person name="Herdman M."/>
            <person name="Sivonen K."/>
            <person name="Coursin T."/>
            <person name="Laurent T."/>
            <person name="Goodwin L."/>
            <person name="Nolan M."/>
            <person name="Davenport K.W."/>
            <person name="Han C.S."/>
            <person name="Rubin E.M."/>
            <person name="Eisen J.A."/>
            <person name="Woyke T."/>
            <person name="Gugger M."/>
            <person name="Kerfeld C.A."/>
        </authorList>
    </citation>
    <scope>NUCLEOTIDE SEQUENCE [LARGE SCALE GENOMIC DNA]</scope>
    <source>
        <strain evidence="6">ATCC 29371 / PCC 7437</strain>
    </source>
</reference>
<keyword evidence="3" id="KW-0804">Transcription</keyword>
<dbReference type="SUPFAM" id="SSF46689">
    <property type="entry name" value="Homeodomain-like"/>
    <property type="match status" value="2"/>
</dbReference>
<proteinExistence type="predicted"/>
<evidence type="ECO:0000259" key="4">
    <source>
        <dbReference type="PROSITE" id="PS01124"/>
    </source>
</evidence>
<dbReference type="PANTHER" id="PTHR46796">
    <property type="entry name" value="HTH-TYPE TRANSCRIPTIONAL ACTIVATOR RHAS-RELATED"/>
    <property type="match status" value="1"/>
</dbReference>
<dbReference type="InterPro" id="IPR009057">
    <property type="entry name" value="Homeodomain-like_sf"/>
</dbReference>
<dbReference type="InterPro" id="IPR050204">
    <property type="entry name" value="AraC_XylS_family_regulators"/>
</dbReference>
<keyword evidence="1" id="KW-0805">Transcription regulation</keyword>
<dbReference type="PANTHER" id="PTHR46796:SF6">
    <property type="entry name" value="ARAC SUBFAMILY"/>
    <property type="match status" value="1"/>
</dbReference>
<evidence type="ECO:0000256" key="1">
    <source>
        <dbReference type="ARBA" id="ARBA00023015"/>
    </source>
</evidence>
<evidence type="ECO:0000256" key="2">
    <source>
        <dbReference type="ARBA" id="ARBA00023125"/>
    </source>
</evidence>
<dbReference type="PROSITE" id="PS00041">
    <property type="entry name" value="HTH_ARAC_FAMILY_1"/>
    <property type="match status" value="1"/>
</dbReference>
<dbReference type="RefSeq" id="WP_015193396.1">
    <property type="nucleotide sequence ID" value="NC_019748.1"/>
</dbReference>
<feature type="domain" description="HTH araC/xylS-type" evidence="4">
    <location>
        <begin position="207"/>
        <end position="305"/>
    </location>
</feature>
<dbReference type="OrthoDB" id="516605at2"/>
<dbReference type="EMBL" id="CP003653">
    <property type="protein sequence ID" value="AFZ35728.1"/>
    <property type="molecule type" value="Genomic_DNA"/>
</dbReference>
<dbReference type="Proteomes" id="UP000010473">
    <property type="component" value="Chromosome"/>
</dbReference>
<dbReference type="GO" id="GO:0043565">
    <property type="term" value="F:sequence-specific DNA binding"/>
    <property type="evidence" value="ECO:0007669"/>
    <property type="project" value="InterPro"/>
</dbReference>
<dbReference type="GO" id="GO:0003700">
    <property type="term" value="F:DNA-binding transcription factor activity"/>
    <property type="evidence" value="ECO:0007669"/>
    <property type="project" value="InterPro"/>
</dbReference>
<dbReference type="HOGENOM" id="CLU_000445_88_4_3"/>
<protein>
    <submittedName>
        <fullName evidence="5">Transcriptional regulator, AraC family</fullName>
    </submittedName>
</protein>
<dbReference type="Gene3D" id="1.10.10.60">
    <property type="entry name" value="Homeodomain-like"/>
    <property type="match status" value="2"/>
</dbReference>
<gene>
    <name evidence="5" type="ordered locus">Sta7437_2179</name>
</gene>
<dbReference type="eggNOG" id="COG2207">
    <property type="taxonomic scope" value="Bacteria"/>
</dbReference>
<dbReference type="AlphaFoldDB" id="K9XT69"/>